<feature type="region of interest" description="Disordered" evidence="1">
    <location>
        <begin position="1"/>
        <end position="28"/>
    </location>
</feature>
<evidence type="ECO:0000313" key="3">
    <source>
        <dbReference type="Proteomes" id="UP000015106"/>
    </source>
</evidence>
<accession>A0A8R7K331</accession>
<dbReference type="Gramene" id="TuG1812G0100004093.01.T01">
    <property type="protein sequence ID" value="TuG1812G0100004093.01.T01"/>
    <property type="gene ID" value="TuG1812G0100004093.01"/>
</dbReference>
<name>A0A8R7K331_TRIUA</name>
<evidence type="ECO:0000256" key="1">
    <source>
        <dbReference type="SAM" id="MobiDB-lite"/>
    </source>
</evidence>
<sequence length="88" mass="9721">MWRFLTEMDTAGAATGDTSGTLLELGGDAEAPEPTPLCSLLTWLCMMGRRKERHLAARAASCHGLGLDLFLNRFPVLRNVMTQQRRMG</sequence>
<reference evidence="3" key="1">
    <citation type="journal article" date="2013" name="Nature">
        <title>Draft genome of the wheat A-genome progenitor Triticum urartu.</title>
        <authorList>
            <person name="Ling H.Q."/>
            <person name="Zhao S."/>
            <person name="Liu D."/>
            <person name="Wang J."/>
            <person name="Sun H."/>
            <person name="Zhang C."/>
            <person name="Fan H."/>
            <person name="Li D."/>
            <person name="Dong L."/>
            <person name="Tao Y."/>
            <person name="Gao C."/>
            <person name="Wu H."/>
            <person name="Li Y."/>
            <person name="Cui Y."/>
            <person name="Guo X."/>
            <person name="Zheng S."/>
            <person name="Wang B."/>
            <person name="Yu K."/>
            <person name="Liang Q."/>
            <person name="Yang W."/>
            <person name="Lou X."/>
            <person name="Chen J."/>
            <person name="Feng M."/>
            <person name="Jian J."/>
            <person name="Zhang X."/>
            <person name="Luo G."/>
            <person name="Jiang Y."/>
            <person name="Liu J."/>
            <person name="Wang Z."/>
            <person name="Sha Y."/>
            <person name="Zhang B."/>
            <person name="Wu H."/>
            <person name="Tang D."/>
            <person name="Shen Q."/>
            <person name="Xue P."/>
            <person name="Zou S."/>
            <person name="Wang X."/>
            <person name="Liu X."/>
            <person name="Wang F."/>
            <person name="Yang Y."/>
            <person name="An X."/>
            <person name="Dong Z."/>
            <person name="Zhang K."/>
            <person name="Zhang X."/>
            <person name="Luo M.C."/>
            <person name="Dvorak J."/>
            <person name="Tong Y."/>
            <person name="Wang J."/>
            <person name="Yang H."/>
            <person name="Li Z."/>
            <person name="Wang D."/>
            <person name="Zhang A."/>
            <person name="Wang J."/>
        </authorList>
    </citation>
    <scope>NUCLEOTIDE SEQUENCE</scope>
    <source>
        <strain evidence="3">cv. G1812</strain>
    </source>
</reference>
<protein>
    <submittedName>
        <fullName evidence="2">Uncharacterized protein</fullName>
    </submittedName>
</protein>
<dbReference type="EnsemblPlants" id="TuG1812G0100004093.01.T01">
    <property type="protein sequence ID" value="TuG1812G0100004093.01.T01"/>
    <property type="gene ID" value="TuG1812G0100004093.01"/>
</dbReference>
<reference evidence="2" key="3">
    <citation type="submission" date="2022-06" db="UniProtKB">
        <authorList>
            <consortium name="EnsemblPlants"/>
        </authorList>
    </citation>
    <scope>IDENTIFICATION</scope>
</reference>
<organism evidence="2 3">
    <name type="scientific">Triticum urartu</name>
    <name type="common">Red wild einkorn</name>
    <name type="synonym">Crithodium urartu</name>
    <dbReference type="NCBI Taxonomy" id="4572"/>
    <lineage>
        <taxon>Eukaryota</taxon>
        <taxon>Viridiplantae</taxon>
        <taxon>Streptophyta</taxon>
        <taxon>Embryophyta</taxon>
        <taxon>Tracheophyta</taxon>
        <taxon>Spermatophyta</taxon>
        <taxon>Magnoliopsida</taxon>
        <taxon>Liliopsida</taxon>
        <taxon>Poales</taxon>
        <taxon>Poaceae</taxon>
        <taxon>BOP clade</taxon>
        <taxon>Pooideae</taxon>
        <taxon>Triticodae</taxon>
        <taxon>Triticeae</taxon>
        <taxon>Triticinae</taxon>
        <taxon>Triticum</taxon>
    </lineage>
</organism>
<feature type="compositionally biased region" description="Low complexity" evidence="1">
    <location>
        <begin position="9"/>
        <end position="21"/>
    </location>
</feature>
<proteinExistence type="predicted"/>
<keyword evidence="3" id="KW-1185">Reference proteome</keyword>
<dbReference type="Proteomes" id="UP000015106">
    <property type="component" value="Chromosome 1"/>
</dbReference>
<reference evidence="2" key="2">
    <citation type="submission" date="2018-03" db="EMBL/GenBank/DDBJ databases">
        <title>The Triticum urartu genome reveals the dynamic nature of wheat genome evolution.</title>
        <authorList>
            <person name="Ling H."/>
            <person name="Ma B."/>
            <person name="Shi X."/>
            <person name="Liu H."/>
            <person name="Dong L."/>
            <person name="Sun H."/>
            <person name="Cao Y."/>
            <person name="Gao Q."/>
            <person name="Zheng S."/>
            <person name="Li Y."/>
            <person name="Yu Y."/>
            <person name="Du H."/>
            <person name="Qi M."/>
            <person name="Li Y."/>
            <person name="Yu H."/>
            <person name="Cui Y."/>
            <person name="Wang N."/>
            <person name="Chen C."/>
            <person name="Wu H."/>
            <person name="Zhao Y."/>
            <person name="Zhang J."/>
            <person name="Li Y."/>
            <person name="Zhou W."/>
            <person name="Zhang B."/>
            <person name="Hu W."/>
            <person name="Eijk M."/>
            <person name="Tang J."/>
            <person name="Witsenboer H."/>
            <person name="Zhao S."/>
            <person name="Li Z."/>
            <person name="Zhang A."/>
            <person name="Wang D."/>
            <person name="Liang C."/>
        </authorList>
    </citation>
    <scope>NUCLEOTIDE SEQUENCE [LARGE SCALE GENOMIC DNA]</scope>
    <source>
        <strain evidence="2">cv. G1812</strain>
    </source>
</reference>
<evidence type="ECO:0000313" key="2">
    <source>
        <dbReference type="EnsemblPlants" id="TuG1812G0100004093.01.T01"/>
    </source>
</evidence>
<dbReference type="AlphaFoldDB" id="A0A8R7K331"/>